<dbReference type="GO" id="GO:0032259">
    <property type="term" value="P:methylation"/>
    <property type="evidence" value="ECO:0007669"/>
    <property type="project" value="UniProtKB-KW"/>
</dbReference>
<evidence type="ECO:0000313" key="6">
    <source>
        <dbReference type="Proteomes" id="UP001187192"/>
    </source>
</evidence>
<dbReference type="InterPro" id="IPR015353">
    <property type="entry name" value="Rubisco_LSMT_subst-bd"/>
</dbReference>
<gene>
    <name evidence="5" type="ORF">TIFTF001_011465</name>
</gene>
<dbReference type="Proteomes" id="UP001187192">
    <property type="component" value="Unassembled WGS sequence"/>
</dbReference>
<dbReference type="InterPro" id="IPR036464">
    <property type="entry name" value="Rubisco_LSMT_subst-bd_sf"/>
</dbReference>
<feature type="domain" description="Rubisco LSMT substrate-binding" evidence="4">
    <location>
        <begin position="366"/>
        <end position="441"/>
    </location>
</feature>
<evidence type="ECO:0000256" key="2">
    <source>
        <dbReference type="ARBA" id="ARBA00022679"/>
    </source>
</evidence>
<dbReference type="Gene3D" id="3.90.1420.10">
    <property type="entry name" value="Rubisco LSMT, substrate-binding domain"/>
    <property type="match status" value="1"/>
</dbReference>
<dbReference type="SUPFAM" id="SSF81822">
    <property type="entry name" value="RuBisCo LSMT C-terminal, substrate-binding domain"/>
    <property type="match status" value="1"/>
</dbReference>
<keyword evidence="1" id="KW-0489">Methyltransferase</keyword>
<name>A0AA87ZU31_FICCA</name>
<dbReference type="CDD" id="cd10527">
    <property type="entry name" value="SET_LSMT"/>
    <property type="match status" value="1"/>
</dbReference>
<dbReference type="InterPro" id="IPR046341">
    <property type="entry name" value="SET_dom_sf"/>
</dbReference>
<reference evidence="5" key="1">
    <citation type="submission" date="2023-07" db="EMBL/GenBank/DDBJ databases">
        <title>draft genome sequence of fig (Ficus carica).</title>
        <authorList>
            <person name="Takahashi T."/>
            <person name="Nishimura K."/>
        </authorList>
    </citation>
    <scope>NUCLEOTIDE SEQUENCE</scope>
</reference>
<dbReference type="SUPFAM" id="SSF82199">
    <property type="entry name" value="SET domain"/>
    <property type="match status" value="1"/>
</dbReference>
<evidence type="ECO:0000259" key="4">
    <source>
        <dbReference type="Pfam" id="PF09273"/>
    </source>
</evidence>
<dbReference type="AlphaFoldDB" id="A0AA87ZU31"/>
<keyword evidence="6" id="KW-1185">Reference proteome</keyword>
<dbReference type="Pfam" id="PF09273">
    <property type="entry name" value="Rubis-subs-bind"/>
    <property type="match status" value="1"/>
</dbReference>
<comment type="caution">
    <text evidence="5">The sequence shown here is derived from an EMBL/GenBank/DDBJ whole genome shotgun (WGS) entry which is preliminary data.</text>
</comment>
<dbReference type="GO" id="GO:0016279">
    <property type="term" value="F:protein-lysine N-methyltransferase activity"/>
    <property type="evidence" value="ECO:0007669"/>
    <property type="project" value="TreeGrafter"/>
</dbReference>
<dbReference type="InterPro" id="IPR050600">
    <property type="entry name" value="SETD3_SETD6_MTase"/>
</dbReference>
<organism evidence="5 6">
    <name type="scientific">Ficus carica</name>
    <name type="common">Common fig</name>
    <dbReference type="NCBI Taxonomy" id="3494"/>
    <lineage>
        <taxon>Eukaryota</taxon>
        <taxon>Viridiplantae</taxon>
        <taxon>Streptophyta</taxon>
        <taxon>Embryophyta</taxon>
        <taxon>Tracheophyta</taxon>
        <taxon>Spermatophyta</taxon>
        <taxon>Magnoliopsida</taxon>
        <taxon>eudicotyledons</taxon>
        <taxon>Gunneridae</taxon>
        <taxon>Pentapetalae</taxon>
        <taxon>rosids</taxon>
        <taxon>fabids</taxon>
        <taxon>Rosales</taxon>
        <taxon>Moraceae</taxon>
        <taxon>Ficeae</taxon>
        <taxon>Ficus</taxon>
    </lineage>
</organism>
<dbReference type="PANTHER" id="PTHR13271">
    <property type="entry name" value="UNCHARACTERIZED PUTATIVE METHYLTRANSFERASE"/>
    <property type="match status" value="1"/>
</dbReference>
<dbReference type="FunFam" id="3.90.1410.10:FF:000012">
    <property type="entry name" value="Protein SET DOMAIN GROUP 40"/>
    <property type="match status" value="1"/>
</dbReference>
<evidence type="ECO:0000256" key="1">
    <source>
        <dbReference type="ARBA" id="ARBA00022603"/>
    </source>
</evidence>
<dbReference type="PANTHER" id="PTHR13271:SF91">
    <property type="entry name" value="PROTEIN SET DOMAIN GROUP 40"/>
    <property type="match status" value="1"/>
</dbReference>
<protein>
    <recommendedName>
        <fullName evidence="4">Rubisco LSMT substrate-binding domain-containing protein</fullName>
    </recommendedName>
</protein>
<evidence type="ECO:0000256" key="3">
    <source>
        <dbReference type="ARBA" id="ARBA00022691"/>
    </source>
</evidence>
<evidence type="ECO:0000313" key="5">
    <source>
        <dbReference type="EMBL" id="GMN42258.1"/>
    </source>
</evidence>
<keyword evidence="2" id="KW-0808">Transferase</keyword>
<keyword evidence="3" id="KW-0949">S-adenosyl-L-methionine</keyword>
<dbReference type="EMBL" id="BTGU01000014">
    <property type="protein sequence ID" value="GMN42258.1"/>
    <property type="molecule type" value="Genomic_DNA"/>
</dbReference>
<proteinExistence type="predicted"/>
<dbReference type="Gene3D" id="3.90.1410.10">
    <property type="entry name" value="set domain protein methyltransferase, domain 1"/>
    <property type="match status" value="1"/>
</dbReference>
<sequence length="505" mass="56772">MEGEEGKLEILMKWASEIGISDSPTSVSDWTNLSCCLAHSLFVSHFPHAGGRGLAAVRHLRRGELVLRVPKSALMTTESLSKDHRFSTALNAHSSLSPIQILIVGLLYEMDKGRSSWWYPYLMNLPRGYDILATFGEFEKQALQVDDAIWAAKKATLKAESEWKEANVLMKELNLKPRFLTFRAWLWASATISSRTLHVPWDEAGCLCPVGDLFNYAAPGGEELSGVEDLDCQNHASSLKIISSQNGDAARMLDSEQLDSHSQRLTDGGFEEDVSAYCFYARRHYEKGEQGSKVYQSSHNRNTSMIHGSDVLQVLLGYGTYTNLELLEHYGFLLNDNPNEKVFIPLQPEICSSNTWPMESMYIHRSGKPSFALLSTLRIWATPPNQRRSTAHLAYSGSQLSAENEIVVMRWISKNCNSILKSFPTSFEEDRLLLNAIDKMQDSCNPLELRNVSASSAVQIRAFLEANGLQDGEGVAELLSSRKTKRALDRWRLAIQWRVRTETKT</sequence>
<accession>A0AA87ZU31</accession>